<name>A0A1I2D174_9BACT</name>
<keyword evidence="4" id="KW-1185">Reference proteome</keyword>
<dbReference type="Proteomes" id="UP000199513">
    <property type="component" value="Unassembled WGS sequence"/>
</dbReference>
<evidence type="ECO:0000313" key="4">
    <source>
        <dbReference type="Proteomes" id="UP000199513"/>
    </source>
</evidence>
<dbReference type="InterPro" id="IPR021994">
    <property type="entry name" value="DUF3592"/>
</dbReference>
<protein>
    <recommendedName>
        <fullName evidence="2">DUF3592 domain-containing protein</fullName>
    </recommendedName>
</protein>
<feature type="transmembrane region" description="Helical" evidence="1">
    <location>
        <begin position="9"/>
        <end position="33"/>
    </location>
</feature>
<proteinExistence type="predicted"/>
<sequence>MSGNSDKAFLLLFGGIFGGVGLLLLSLAIYFFYDTIQAQKSAFRVKGTVVEMQRSRGSKGGSVYTPVVEFQLNNQTVQIYGSVASNPPAFDKGEVVDVIVNLNNPQESRIDSFMENWFGALILGFMGSIFSAVGGGIFYQGMKSWKR</sequence>
<dbReference type="EMBL" id="FONY01000006">
    <property type="protein sequence ID" value="SFE74278.1"/>
    <property type="molecule type" value="Genomic_DNA"/>
</dbReference>
<dbReference type="RefSeq" id="WP_177217259.1">
    <property type="nucleotide sequence ID" value="NZ_FONY01000006.1"/>
</dbReference>
<keyword evidence="1" id="KW-0812">Transmembrane</keyword>
<feature type="domain" description="DUF3592" evidence="2">
    <location>
        <begin position="45"/>
        <end position="113"/>
    </location>
</feature>
<evidence type="ECO:0000313" key="3">
    <source>
        <dbReference type="EMBL" id="SFE74278.1"/>
    </source>
</evidence>
<gene>
    <name evidence="3" type="ORF">SAMN04488541_100616</name>
</gene>
<evidence type="ECO:0000259" key="2">
    <source>
        <dbReference type="Pfam" id="PF12158"/>
    </source>
</evidence>
<evidence type="ECO:0000256" key="1">
    <source>
        <dbReference type="SAM" id="Phobius"/>
    </source>
</evidence>
<reference evidence="3 4" key="1">
    <citation type="submission" date="2016-10" db="EMBL/GenBank/DDBJ databases">
        <authorList>
            <person name="de Groot N.N."/>
        </authorList>
    </citation>
    <scope>NUCLEOTIDE SEQUENCE [LARGE SCALE GENOMIC DNA]</scope>
    <source>
        <strain>GEY</strain>
        <strain evidence="4">DSM 9560</strain>
    </source>
</reference>
<dbReference type="Pfam" id="PF12158">
    <property type="entry name" value="DUF3592"/>
    <property type="match status" value="1"/>
</dbReference>
<dbReference type="AlphaFoldDB" id="A0A1I2D174"/>
<accession>A0A1I2D174</accession>
<keyword evidence="1" id="KW-0472">Membrane</keyword>
<organism evidence="3 4">
    <name type="scientific">Thermoflexibacter ruber</name>
    <dbReference type="NCBI Taxonomy" id="1003"/>
    <lineage>
        <taxon>Bacteria</taxon>
        <taxon>Pseudomonadati</taxon>
        <taxon>Bacteroidota</taxon>
        <taxon>Cytophagia</taxon>
        <taxon>Cytophagales</taxon>
        <taxon>Thermoflexibacteraceae</taxon>
        <taxon>Thermoflexibacter</taxon>
    </lineage>
</organism>
<dbReference type="STRING" id="1003.SAMN04488541_100616"/>
<keyword evidence="1" id="KW-1133">Transmembrane helix</keyword>
<feature type="transmembrane region" description="Helical" evidence="1">
    <location>
        <begin position="117"/>
        <end position="139"/>
    </location>
</feature>